<evidence type="ECO:0000313" key="2">
    <source>
        <dbReference type="EMBL" id="ORX63661.1"/>
    </source>
</evidence>
<proteinExistence type="predicted"/>
<dbReference type="InterPro" id="IPR003137">
    <property type="entry name" value="PA_domain"/>
</dbReference>
<gene>
    <name evidence="2" type="ORF">DL89DRAFT_263230</name>
</gene>
<dbReference type="InterPro" id="IPR046450">
    <property type="entry name" value="PA_dom_sf"/>
</dbReference>
<evidence type="ECO:0000259" key="1">
    <source>
        <dbReference type="Pfam" id="PF02225"/>
    </source>
</evidence>
<evidence type="ECO:0000313" key="3">
    <source>
        <dbReference type="Proteomes" id="UP000193922"/>
    </source>
</evidence>
<dbReference type="AlphaFoldDB" id="A0A1Y1VQT4"/>
<dbReference type="EMBL" id="MCFD01000170">
    <property type="protein sequence ID" value="ORX63661.1"/>
    <property type="molecule type" value="Genomic_DNA"/>
</dbReference>
<organism evidence="2 3">
    <name type="scientific">Linderina pennispora</name>
    <dbReference type="NCBI Taxonomy" id="61395"/>
    <lineage>
        <taxon>Eukaryota</taxon>
        <taxon>Fungi</taxon>
        <taxon>Fungi incertae sedis</taxon>
        <taxon>Zoopagomycota</taxon>
        <taxon>Kickxellomycotina</taxon>
        <taxon>Kickxellomycetes</taxon>
        <taxon>Kickxellales</taxon>
        <taxon>Kickxellaceae</taxon>
        <taxon>Linderina</taxon>
    </lineage>
</organism>
<dbReference type="GO" id="GO:0004252">
    <property type="term" value="F:serine-type endopeptidase activity"/>
    <property type="evidence" value="ECO:0007669"/>
    <property type="project" value="InterPro"/>
</dbReference>
<dbReference type="InterPro" id="IPR036852">
    <property type="entry name" value="Peptidase_S8/S53_dom_sf"/>
</dbReference>
<sequence>RHLHVQREGVHAQAAGATGVVIYNNVAGAISPSVTDTTVTIPVVGISLSDGQYIVSALTAGGVSVRAQKGDIVTVPSETGGQMSSFNGPSAELDIAPRISAPGGNIYSTALTWIKVRNVDGHAVHVWNRRAAEAGVPKYSVAEIHRV</sequence>
<dbReference type="Gene3D" id="3.40.50.200">
    <property type="entry name" value="Peptidase S8/S53 domain"/>
    <property type="match status" value="1"/>
</dbReference>
<dbReference type="OrthoDB" id="10256524at2759"/>
<feature type="non-terminal residue" evidence="2">
    <location>
        <position position="1"/>
    </location>
</feature>
<accession>A0A1Y1VQT4</accession>
<feature type="domain" description="PA" evidence="1">
    <location>
        <begin position="9"/>
        <end position="53"/>
    </location>
</feature>
<protein>
    <recommendedName>
        <fullName evidence="1">PA domain-containing protein</fullName>
    </recommendedName>
</protein>
<dbReference type="Pfam" id="PF02225">
    <property type="entry name" value="PA"/>
    <property type="match status" value="1"/>
</dbReference>
<dbReference type="Gene3D" id="3.50.30.30">
    <property type="match status" value="1"/>
</dbReference>
<dbReference type="SUPFAM" id="SSF52025">
    <property type="entry name" value="PA domain"/>
    <property type="match status" value="1"/>
</dbReference>
<dbReference type="RefSeq" id="XP_040739027.1">
    <property type="nucleotide sequence ID" value="XM_040885887.1"/>
</dbReference>
<name>A0A1Y1VQT4_9FUNG</name>
<dbReference type="GO" id="GO:0006508">
    <property type="term" value="P:proteolysis"/>
    <property type="evidence" value="ECO:0007669"/>
    <property type="project" value="InterPro"/>
</dbReference>
<comment type="caution">
    <text evidence="2">The sequence shown here is derived from an EMBL/GenBank/DDBJ whole genome shotgun (WGS) entry which is preliminary data.</text>
</comment>
<keyword evidence="3" id="KW-1185">Reference proteome</keyword>
<reference evidence="2 3" key="1">
    <citation type="submission" date="2016-07" db="EMBL/GenBank/DDBJ databases">
        <title>Pervasive Adenine N6-methylation of Active Genes in Fungi.</title>
        <authorList>
            <consortium name="DOE Joint Genome Institute"/>
            <person name="Mondo S.J."/>
            <person name="Dannebaum R.O."/>
            <person name="Kuo R.C."/>
            <person name="Labutti K."/>
            <person name="Haridas S."/>
            <person name="Kuo A."/>
            <person name="Salamov A."/>
            <person name="Ahrendt S.R."/>
            <person name="Lipzen A."/>
            <person name="Sullivan W."/>
            <person name="Andreopoulos W.B."/>
            <person name="Clum A."/>
            <person name="Lindquist E."/>
            <person name="Daum C."/>
            <person name="Ramamoorthy G.K."/>
            <person name="Gryganskyi A."/>
            <person name="Culley D."/>
            <person name="Magnuson J.K."/>
            <person name="James T.Y."/>
            <person name="O'Malley M.A."/>
            <person name="Stajich J.E."/>
            <person name="Spatafora J.W."/>
            <person name="Visel A."/>
            <person name="Grigoriev I.V."/>
        </authorList>
    </citation>
    <scope>NUCLEOTIDE SEQUENCE [LARGE SCALE GENOMIC DNA]</scope>
    <source>
        <strain evidence="2 3">ATCC 12442</strain>
    </source>
</reference>
<dbReference type="Proteomes" id="UP000193922">
    <property type="component" value="Unassembled WGS sequence"/>
</dbReference>
<dbReference type="GeneID" id="63802535"/>
<dbReference type="STRING" id="61395.A0A1Y1VQT4"/>